<gene>
    <name evidence="6" type="ORF">LQ50_15440</name>
</gene>
<evidence type="ECO:0000256" key="4">
    <source>
        <dbReference type="SAM" id="MobiDB-lite"/>
    </source>
</evidence>
<reference evidence="6 7" key="1">
    <citation type="submission" date="2014-09" db="EMBL/GenBank/DDBJ databases">
        <title>Genome sequencing and annotation of Bacillus Okhensis strain Kh10-101T.</title>
        <authorList>
            <person name="Prakash J.S."/>
        </authorList>
    </citation>
    <scope>NUCLEOTIDE SEQUENCE [LARGE SCALE GENOMIC DNA]</scope>
    <source>
        <strain evidence="7">Kh10-101T</strain>
    </source>
</reference>
<dbReference type="EMBL" id="JRJU01000019">
    <property type="protein sequence ID" value="KHF39448.1"/>
    <property type="molecule type" value="Genomic_DNA"/>
</dbReference>
<protein>
    <submittedName>
        <fullName evidence="6">C4-dicarboxylate ABC transporter substrate-binding protein</fullName>
    </submittedName>
</protein>
<dbReference type="OrthoDB" id="9776801at2"/>
<dbReference type="PANTHER" id="PTHR33376">
    <property type="match status" value="1"/>
</dbReference>
<keyword evidence="2" id="KW-0813">Transport</keyword>
<feature type="region of interest" description="Disordered" evidence="4">
    <location>
        <begin position="26"/>
        <end position="52"/>
    </location>
</feature>
<dbReference type="NCBIfam" id="TIGR00787">
    <property type="entry name" value="dctP"/>
    <property type="match status" value="1"/>
</dbReference>
<comment type="similarity">
    <text evidence="1">Belongs to the bacterial solute-binding protein 7 family.</text>
</comment>
<dbReference type="eggNOG" id="COG1638">
    <property type="taxonomic scope" value="Bacteria"/>
</dbReference>
<dbReference type="GO" id="GO:0055085">
    <property type="term" value="P:transmembrane transport"/>
    <property type="evidence" value="ECO:0007669"/>
    <property type="project" value="InterPro"/>
</dbReference>
<dbReference type="Pfam" id="PF03480">
    <property type="entry name" value="DctP"/>
    <property type="match status" value="1"/>
</dbReference>
<keyword evidence="3 5" id="KW-0732">Signal</keyword>
<keyword evidence="7" id="KW-1185">Reference proteome</keyword>
<dbReference type="PROSITE" id="PS51257">
    <property type="entry name" value="PROKAR_LIPOPROTEIN"/>
    <property type="match status" value="1"/>
</dbReference>
<proteinExistence type="inferred from homology"/>
<evidence type="ECO:0000313" key="6">
    <source>
        <dbReference type="EMBL" id="KHF39448.1"/>
    </source>
</evidence>
<accession>A0A0B0IA86</accession>
<name>A0A0B0IA86_9BACI</name>
<dbReference type="GO" id="GO:0030288">
    <property type="term" value="C:outer membrane-bounded periplasmic space"/>
    <property type="evidence" value="ECO:0007669"/>
    <property type="project" value="InterPro"/>
</dbReference>
<dbReference type="NCBIfam" id="NF037995">
    <property type="entry name" value="TRAP_S1"/>
    <property type="match status" value="1"/>
</dbReference>
<dbReference type="Gene3D" id="3.40.190.170">
    <property type="entry name" value="Bacterial extracellular solute-binding protein, family 7"/>
    <property type="match status" value="1"/>
</dbReference>
<dbReference type="InterPro" id="IPR038404">
    <property type="entry name" value="TRAP_DctP_sf"/>
</dbReference>
<sequence length="357" mass="39928">MKKWVLLTVSVLTFLLLLSACGQTTGIDVTEGDSPEENPAKETEISDSEDAVTSDESYVIKFAHVVRPSTAKGQAAEMFADLIEERTDGQITVEIYPDSQLGSDREITEQMQSGNVHMNAPFTGVLPSFVPQFQVFDLPYIFENPEEAYESMHGALGERLNEYLAPQGLRAVGYWDGGLKHFTNSVRSIETPEDMNGLRMRASQSPLIISQFRALNAGGVSIDFSELYTALQNGTVDGQENPLSNIVSRKFYEVQDYVTLSGHGYMGYVHLISESFYQDLPENLQVILDEVATEVSLWQWEQAALDEITYMEELEESGIEITELSPENREKFIEATKGTFEEFLEIDGAQELLDLIN</sequence>
<dbReference type="STRING" id="333138.LQ50_15440"/>
<dbReference type="CDD" id="cd13603">
    <property type="entry name" value="PBP2_TRAP_Siap_TeaA_like"/>
    <property type="match status" value="1"/>
</dbReference>
<dbReference type="PANTHER" id="PTHR33376:SF7">
    <property type="entry name" value="C4-DICARBOXYLATE-BINDING PROTEIN DCTB"/>
    <property type="match status" value="1"/>
</dbReference>
<evidence type="ECO:0000313" key="7">
    <source>
        <dbReference type="Proteomes" id="UP000030832"/>
    </source>
</evidence>
<evidence type="ECO:0000256" key="3">
    <source>
        <dbReference type="ARBA" id="ARBA00022729"/>
    </source>
</evidence>
<dbReference type="Proteomes" id="UP000030832">
    <property type="component" value="Unassembled WGS sequence"/>
</dbReference>
<comment type="caution">
    <text evidence="6">The sequence shown here is derived from an EMBL/GenBank/DDBJ whole genome shotgun (WGS) entry which is preliminary data.</text>
</comment>
<organism evidence="6 7">
    <name type="scientific">Halalkalibacter okhensis</name>
    <dbReference type="NCBI Taxonomy" id="333138"/>
    <lineage>
        <taxon>Bacteria</taxon>
        <taxon>Bacillati</taxon>
        <taxon>Bacillota</taxon>
        <taxon>Bacilli</taxon>
        <taxon>Bacillales</taxon>
        <taxon>Bacillaceae</taxon>
        <taxon>Halalkalibacter</taxon>
    </lineage>
</organism>
<evidence type="ECO:0000256" key="5">
    <source>
        <dbReference type="SAM" id="SignalP"/>
    </source>
</evidence>
<feature type="chain" id="PRO_5002074833" evidence="5">
    <location>
        <begin position="23"/>
        <end position="357"/>
    </location>
</feature>
<dbReference type="InterPro" id="IPR004682">
    <property type="entry name" value="TRAP_DctP"/>
</dbReference>
<dbReference type="PIRSF" id="PIRSF006470">
    <property type="entry name" value="DctB"/>
    <property type="match status" value="1"/>
</dbReference>
<dbReference type="InterPro" id="IPR018389">
    <property type="entry name" value="DctP_fam"/>
</dbReference>
<dbReference type="AlphaFoldDB" id="A0A0B0IA86"/>
<feature type="signal peptide" evidence="5">
    <location>
        <begin position="1"/>
        <end position="22"/>
    </location>
</feature>
<evidence type="ECO:0000256" key="2">
    <source>
        <dbReference type="ARBA" id="ARBA00022448"/>
    </source>
</evidence>
<evidence type="ECO:0000256" key="1">
    <source>
        <dbReference type="ARBA" id="ARBA00009023"/>
    </source>
</evidence>
<dbReference type="RefSeq" id="WP_034630601.1">
    <property type="nucleotide sequence ID" value="NZ_JRJU01000019.1"/>
</dbReference>